<evidence type="ECO:0000313" key="9">
    <source>
        <dbReference type="EMBL" id="KAJ8766669.1"/>
    </source>
</evidence>
<keyword evidence="2" id="KW-0805">Transcription regulation</keyword>
<gene>
    <name evidence="9" type="ORF">K2173_001189</name>
</gene>
<comment type="caution">
    <text evidence="9">The sequence shown here is derived from an EMBL/GenBank/DDBJ whole genome shotgun (WGS) entry which is preliminary data.</text>
</comment>
<dbReference type="InterPro" id="IPR044808">
    <property type="entry name" value="ERF_plant"/>
</dbReference>
<accession>A0AAV8TKL3</accession>
<dbReference type="PRINTS" id="PR00367">
    <property type="entry name" value="ETHRSPELEMNT"/>
</dbReference>
<feature type="region of interest" description="Disordered" evidence="7">
    <location>
        <begin position="111"/>
        <end position="130"/>
    </location>
</feature>
<dbReference type="PROSITE" id="PS51032">
    <property type="entry name" value="AP2_ERF"/>
    <property type="match status" value="1"/>
</dbReference>
<evidence type="ECO:0000259" key="8">
    <source>
        <dbReference type="PROSITE" id="PS51032"/>
    </source>
</evidence>
<dbReference type="GO" id="GO:0005634">
    <property type="term" value="C:nucleus"/>
    <property type="evidence" value="ECO:0007669"/>
    <property type="project" value="UniProtKB-SubCell"/>
</dbReference>
<evidence type="ECO:0000256" key="1">
    <source>
        <dbReference type="ARBA" id="ARBA00004123"/>
    </source>
</evidence>
<dbReference type="PANTHER" id="PTHR31190">
    <property type="entry name" value="DNA-BINDING DOMAIN"/>
    <property type="match status" value="1"/>
</dbReference>
<evidence type="ECO:0000256" key="5">
    <source>
        <dbReference type="ARBA" id="ARBA00023242"/>
    </source>
</evidence>
<dbReference type="SMART" id="SM00380">
    <property type="entry name" value="AP2"/>
    <property type="match status" value="1"/>
</dbReference>
<feature type="region of interest" description="Disordered" evidence="7">
    <location>
        <begin position="199"/>
        <end position="219"/>
    </location>
</feature>
<dbReference type="Gene3D" id="3.30.730.10">
    <property type="entry name" value="AP2/ERF domain"/>
    <property type="match status" value="1"/>
</dbReference>
<evidence type="ECO:0000256" key="7">
    <source>
        <dbReference type="SAM" id="MobiDB-lite"/>
    </source>
</evidence>
<proteinExistence type="inferred from homology"/>
<feature type="domain" description="AP2/ERF" evidence="8">
    <location>
        <begin position="129"/>
        <end position="186"/>
    </location>
</feature>
<dbReference type="GO" id="GO:0003677">
    <property type="term" value="F:DNA binding"/>
    <property type="evidence" value="ECO:0007669"/>
    <property type="project" value="UniProtKB-KW"/>
</dbReference>
<dbReference type="InterPro" id="IPR016177">
    <property type="entry name" value="DNA-bd_dom_sf"/>
</dbReference>
<name>A0AAV8TKL3_9ROSI</name>
<evidence type="ECO:0000256" key="2">
    <source>
        <dbReference type="ARBA" id="ARBA00023015"/>
    </source>
</evidence>
<evidence type="ECO:0000256" key="3">
    <source>
        <dbReference type="ARBA" id="ARBA00023125"/>
    </source>
</evidence>
<organism evidence="9 10">
    <name type="scientific">Erythroxylum novogranatense</name>
    <dbReference type="NCBI Taxonomy" id="1862640"/>
    <lineage>
        <taxon>Eukaryota</taxon>
        <taxon>Viridiplantae</taxon>
        <taxon>Streptophyta</taxon>
        <taxon>Embryophyta</taxon>
        <taxon>Tracheophyta</taxon>
        <taxon>Spermatophyta</taxon>
        <taxon>Magnoliopsida</taxon>
        <taxon>eudicotyledons</taxon>
        <taxon>Gunneridae</taxon>
        <taxon>Pentapetalae</taxon>
        <taxon>rosids</taxon>
        <taxon>fabids</taxon>
        <taxon>Malpighiales</taxon>
        <taxon>Erythroxylaceae</taxon>
        <taxon>Erythroxylum</taxon>
    </lineage>
</organism>
<evidence type="ECO:0000256" key="4">
    <source>
        <dbReference type="ARBA" id="ARBA00023163"/>
    </source>
</evidence>
<keyword evidence="5" id="KW-0539">Nucleus</keyword>
<protein>
    <recommendedName>
        <fullName evidence="8">AP2/ERF domain-containing protein</fullName>
    </recommendedName>
</protein>
<dbReference type="InterPro" id="IPR001471">
    <property type="entry name" value="AP2/ERF_dom"/>
</dbReference>
<dbReference type="GO" id="GO:0009873">
    <property type="term" value="P:ethylene-activated signaling pathway"/>
    <property type="evidence" value="ECO:0007669"/>
    <property type="project" value="InterPro"/>
</dbReference>
<sequence>MQPTSTERSRLLFGDPAAQFSSTTSLTLPTRLTQEQELAVIVGTLRNVVSGTADTSSFCQDSNFQFQFPQTPQFSTSTSTSMFLPPDLEVCNVCKIEGCLGCNYFFPPNNEQAKNQTSKRGARKRGKKNFRGVRQRPWGKWAAEIRDPRRAARVWLGTFNTAEEAARAYDKAAIEFRGPRAKLNFPFPETIATTSGIADNNNEEVGTMEQDSQKKSGDFKMEVPAGVDEELGDEFGMIGDCDIGEWLSLTDFGASSSDSAGTFSTI</sequence>
<dbReference type="SUPFAM" id="SSF54171">
    <property type="entry name" value="DNA-binding domain"/>
    <property type="match status" value="1"/>
</dbReference>
<keyword evidence="3" id="KW-0238">DNA-binding</keyword>
<comment type="subcellular location">
    <subcellularLocation>
        <location evidence="1">Nucleus</location>
    </subcellularLocation>
</comment>
<comment type="similarity">
    <text evidence="6">Belongs to the AP2/ERF transcription factor family. ERF subfamily.</text>
</comment>
<dbReference type="PANTHER" id="PTHR31190:SF181">
    <property type="entry name" value="OS02G0764700 PROTEIN"/>
    <property type="match status" value="1"/>
</dbReference>
<keyword evidence="4" id="KW-0804">Transcription</keyword>
<dbReference type="EMBL" id="JAIWQS010000004">
    <property type="protein sequence ID" value="KAJ8766669.1"/>
    <property type="molecule type" value="Genomic_DNA"/>
</dbReference>
<feature type="compositionally biased region" description="Basic residues" evidence="7">
    <location>
        <begin position="120"/>
        <end position="130"/>
    </location>
</feature>
<dbReference type="GO" id="GO:0003700">
    <property type="term" value="F:DNA-binding transcription factor activity"/>
    <property type="evidence" value="ECO:0007669"/>
    <property type="project" value="InterPro"/>
</dbReference>
<dbReference type="FunFam" id="3.30.730.10:FF:000001">
    <property type="entry name" value="Ethylene-responsive transcription factor 2"/>
    <property type="match status" value="1"/>
</dbReference>
<reference evidence="9 10" key="1">
    <citation type="submission" date="2021-09" db="EMBL/GenBank/DDBJ databases">
        <title>Genomic insights and catalytic innovation underlie evolution of tropane alkaloids biosynthesis.</title>
        <authorList>
            <person name="Wang Y.-J."/>
            <person name="Tian T."/>
            <person name="Huang J.-P."/>
            <person name="Huang S.-X."/>
        </authorList>
    </citation>
    <scope>NUCLEOTIDE SEQUENCE [LARGE SCALE GENOMIC DNA]</scope>
    <source>
        <strain evidence="9">KIB-2018</strain>
        <tissue evidence="9">Leaf</tissue>
    </source>
</reference>
<evidence type="ECO:0000313" key="10">
    <source>
        <dbReference type="Proteomes" id="UP001159364"/>
    </source>
</evidence>
<evidence type="ECO:0000256" key="6">
    <source>
        <dbReference type="ARBA" id="ARBA00024343"/>
    </source>
</evidence>
<keyword evidence="10" id="KW-1185">Reference proteome</keyword>
<dbReference type="CDD" id="cd00018">
    <property type="entry name" value="AP2"/>
    <property type="match status" value="1"/>
</dbReference>
<dbReference type="Pfam" id="PF00847">
    <property type="entry name" value="AP2"/>
    <property type="match status" value="1"/>
</dbReference>
<dbReference type="InterPro" id="IPR036955">
    <property type="entry name" value="AP2/ERF_dom_sf"/>
</dbReference>
<dbReference type="Proteomes" id="UP001159364">
    <property type="component" value="Linkage Group LG04"/>
</dbReference>
<dbReference type="AlphaFoldDB" id="A0AAV8TKL3"/>